<sequence length="138" mass="15746">MRYMESFNRRLRGVRERLSLSTAELAELCGVEEREVLAWESADPRQRGFPAVAELMDLCVCTETPLETLLDFGSQVDEGQMELPGLAFSNGGDLNRVLEELEQALQNVQLTEQELELLKRFRKTTADNRQMILQLLGE</sequence>
<gene>
    <name evidence="2" type="ORF">SAMN04487960_103220</name>
</gene>
<dbReference type="STRING" id="488533.SAMN04487960_103220"/>
<organism evidence="2 3">
    <name type="scientific">Marinobacter mobilis</name>
    <dbReference type="NCBI Taxonomy" id="488533"/>
    <lineage>
        <taxon>Bacteria</taxon>
        <taxon>Pseudomonadati</taxon>
        <taxon>Pseudomonadota</taxon>
        <taxon>Gammaproteobacteria</taxon>
        <taxon>Pseudomonadales</taxon>
        <taxon>Marinobacteraceae</taxon>
        <taxon>Marinobacter</taxon>
    </lineage>
</organism>
<reference evidence="2 3" key="1">
    <citation type="submission" date="2016-10" db="EMBL/GenBank/DDBJ databases">
        <authorList>
            <person name="de Groot N.N."/>
        </authorList>
    </citation>
    <scope>NUCLEOTIDE SEQUENCE [LARGE SCALE GENOMIC DNA]</scope>
    <source>
        <strain evidence="2 3">CGMCC 1.7059</strain>
    </source>
</reference>
<dbReference type="RefSeq" id="WP_091812047.1">
    <property type="nucleotide sequence ID" value="NZ_FNNE01000003.1"/>
</dbReference>
<feature type="coiled-coil region" evidence="1">
    <location>
        <begin position="94"/>
        <end position="121"/>
    </location>
</feature>
<evidence type="ECO:0008006" key="4">
    <source>
        <dbReference type="Google" id="ProtNLM"/>
    </source>
</evidence>
<dbReference type="AlphaFoldDB" id="A0A1H2UTJ2"/>
<name>A0A1H2UTJ2_9GAMM</name>
<dbReference type="Proteomes" id="UP000199675">
    <property type="component" value="Unassembled WGS sequence"/>
</dbReference>
<dbReference type="OrthoDB" id="6371032at2"/>
<dbReference type="InterPro" id="IPR010982">
    <property type="entry name" value="Lambda_DNA-bd_dom_sf"/>
</dbReference>
<dbReference type="EMBL" id="FNNE01000003">
    <property type="protein sequence ID" value="SDW59385.1"/>
    <property type="molecule type" value="Genomic_DNA"/>
</dbReference>
<keyword evidence="3" id="KW-1185">Reference proteome</keyword>
<evidence type="ECO:0000256" key="1">
    <source>
        <dbReference type="SAM" id="Coils"/>
    </source>
</evidence>
<protein>
    <recommendedName>
        <fullName evidence="4">Helix-turn-helix domain-containing protein</fullName>
    </recommendedName>
</protein>
<evidence type="ECO:0000313" key="3">
    <source>
        <dbReference type="Proteomes" id="UP000199675"/>
    </source>
</evidence>
<proteinExistence type="predicted"/>
<evidence type="ECO:0000313" key="2">
    <source>
        <dbReference type="EMBL" id="SDW59385.1"/>
    </source>
</evidence>
<dbReference type="Gene3D" id="1.10.260.40">
    <property type="entry name" value="lambda repressor-like DNA-binding domains"/>
    <property type="match status" value="1"/>
</dbReference>
<accession>A0A1H2UTJ2</accession>
<dbReference type="SUPFAM" id="SSF47413">
    <property type="entry name" value="lambda repressor-like DNA-binding domains"/>
    <property type="match status" value="1"/>
</dbReference>
<dbReference type="GO" id="GO:0003677">
    <property type="term" value="F:DNA binding"/>
    <property type="evidence" value="ECO:0007669"/>
    <property type="project" value="InterPro"/>
</dbReference>
<keyword evidence="1" id="KW-0175">Coiled coil</keyword>